<reference evidence="1" key="1">
    <citation type="submission" date="2016-12" db="EMBL/GenBank/DDBJ databases">
        <title>The genomes of Aspergillus section Nigri reveals drivers in fungal speciation.</title>
        <authorList>
            <consortium name="DOE Joint Genome Institute"/>
            <person name="Vesth T.C."/>
            <person name="Nybo J."/>
            <person name="Theobald S."/>
            <person name="Brandl J."/>
            <person name="Frisvad J.C."/>
            <person name="Nielsen K.F."/>
            <person name="Lyhne E.K."/>
            <person name="Kogle M.E."/>
            <person name="Kuo A."/>
            <person name="Riley R."/>
            <person name="Clum A."/>
            <person name="Nolan M."/>
            <person name="Lipzen A."/>
            <person name="Salamov A."/>
            <person name="Henrissat B."/>
            <person name="Wiebenga A."/>
            <person name="De vries R.P."/>
            <person name="Grigoriev I.V."/>
            <person name="Mortensen U.H."/>
            <person name="Andersen M.R."/>
            <person name="Baker S.E."/>
        </authorList>
    </citation>
    <scope>NUCLEOTIDE SEQUENCE</scope>
    <source>
        <strain evidence="1">CBS 122712</strain>
    </source>
</reference>
<evidence type="ECO:0000313" key="2">
    <source>
        <dbReference type="Proteomes" id="UP000246171"/>
    </source>
</evidence>
<evidence type="ECO:0000313" key="1">
    <source>
        <dbReference type="EMBL" id="PWY82545.1"/>
    </source>
</evidence>
<gene>
    <name evidence="1" type="ORF">BO83DRAFT_132823</name>
</gene>
<dbReference type="GeneID" id="37048073"/>
<name>A0A317W9F1_ASPEC</name>
<accession>A0A317W9F1</accession>
<dbReference type="Proteomes" id="UP000246171">
    <property type="component" value="Unassembled WGS sequence"/>
</dbReference>
<comment type="caution">
    <text evidence="1">The sequence shown here is derived from an EMBL/GenBank/DDBJ whole genome shotgun (WGS) entry which is preliminary data.</text>
</comment>
<organism evidence="1 2">
    <name type="scientific">Aspergillus eucalypticola (strain CBS 122712 / IBT 29274)</name>
    <dbReference type="NCBI Taxonomy" id="1448314"/>
    <lineage>
        <taxon>Eukaryota</taxon>
        <taxon>Fungi</taxon>
        <taxon>Dikarya</taxon>
        <taxon>Ascomycota</taxon>
        <taxon>Pezizomycotina</taxon>
        <taxon>Eurotiomycetes</taxon>
        <taxon>Eurotiomycetidae</taxon>
        <taxon>Eurotiales</taxon>
        <taxon>Aspergillaceae</taxon>
        <taxon>Aspergillus</taxon>
        <taxon>Aspergillus subgen. Circumdati</taxon>
    </lineage>
</organism>
<proteinExistence type="predicted"/>
<sequence>MRSRSITQGWLRSNPHEVIPRSLEGVRTALSNLRLPLSFVRFSTRNCYHWIGQGRKQPRRLQIRAADGDHQHG</sequence>
<dbReference type="RefSeq" id="XP_025392208.1">
    <property type="nucleotide sequence ID" value="XM_025526111.1"/>
</dbReference>
<dbReference type="AlphaFoldDB" id="A0A317W9F1"/>
<dbReference type="EMBL" id="MSFU01000003">
    <property type="protein sequence ID" value="PWY82545.1"/>
    <property type="molecule type" value="Genomic_DNA"/>
</dbReference>
<protein>
    <submittedName>
        <fullName evidence="1">Uncharacterized protein</fullName>
    </submittedName>
</protein>
<keyword evidence="2" id="KW-1185">Reference proteome</keyword>
<dbReference type="VEuPathDB" id="FungiDB:BO83DRAFT_132823"/>